<dbReference type="AlphaFoldDB" id="A0A8S9G5R4"/>
<evidence type="ECO:0000313" key="1">
    <source>
        <dbReference type="EMBL" id="KAF2539967.1"/>
    </source>
</evidence>
<reference evidence="1" key="1">
    <citation type="submission" date="2019-12" db="EMBL/GenBank/DDBJ databases">
        <title>Genome sequencing and annotation of Brassica cretica.</title>
        <authorList>
            <person name="Studholme D.J."/>
            <person name="Sarris P.F."/>
        </authorList>
    </citation>
    <scope>NUCLEOTIDE SEQUENCE</scope>
    <source>
        <strain evidence="1">PFS-001/15</strain>
        <tissue evidence="1">Leaf</tissue>
    </source>
</reference>
<organism evidence="1 2">
    <name type="scientific">Brassica cretica</name>
    <name type="common">Mustard</name>
    <dbReference type="NCBI Taxonomy" id="69181"/>
    <lineage>
        <taxon>Eukaryota</taxon>
        <taxon>Viridiplantae</taxon>
        <taxon>Streptophyta</taxon>
        <taxon>Embryophyta</taxon>
        <taxon>Tracheophyta</taxon>
        <taxon>Spermatophyta</taxon>
        <taxon>Magnoliopsida</taxon>
        <taxon>eudicotyledons</taxon>
        <taxon>Gunneridae</taxon>
        <taxon>Pentapetalae</taxon>
        <taxon>rosids</taxon>
        <taxon>malvids</taxon>
        <taxon>Brassicales</taxon>
        <taxon>Brassicaceae</taxon>
        <taxon>Brassiceae</taxon>
        <taxon>Brassica</taxon>
    </lineage>
</organism>
<dbReference type="Proteomes" id="UP000712281">
    <property type="component" value="Unassembled WGS sequence"/>
</dbReference>
<dbReference type="EMBL" id="QGKW02002005">
    <property type="protein sequence ID" value="KAF2539967.1"/>
    <property type="molecule type" value="Genomic_DNA"/>
</dbReference>
<evidence type="ECO:0000313" key="2">
    <source>
        <dbReference type="Proteomes" id="UP000712281"/>
    </source>
</evidence>
<accession>A0A8S9G5R4</accession>
<proteinExistence type="predicted"/>
<gene>
    <name evidence="1" type="ORF">F2Q68_00033040</name>
</gene>
<sequence length="187" mass="20452">MGFLYSAKNLTLRTSVNHALRVRTYNTFQTFFSLEIIFAHSSSEVSSCFQLLLLVREEDSHRLILSSKISKTLTEAAASGASTRGTRHEIIFAHSSSEVSSCFQLLLLVREEDSHRLVSASDKALCQRSALTVVTNAYASSPRLVVWCLALGGLKLIVVRGEEELCVGLVRSALGGKDLMVCGRGDL</sequence>
<name>A0A8S9G5R4_BRACR</name>
<protein>
    <submittedName>
        <fullName evidence="1">Uncharacterized protein</fullName>
    </submittedName>
</protein>
<comment type="caution">
    <text evidence="1">The sequence shown here is derived from an EMBL/GenBank/DDBJ whole genome shotgun (WGS) entry which is preliminary data.</text>
</comment>